<dbReference type="InterPro" id="IPR000683">
    <property type="entry name" value="Gfo/Idh/MocA-like_OxRdtase_N"/>
</dbReference>
<gene>
    <name evidence="4" type="ORF">COY52_03025</name>
</gene>
<evidence type="ECO:0008006" key="6">
    <source>
        <dbReference type="Google" id="ProtNLM"/>
    </source>
</evidence>
<dbReference type="InterPro" id="IPR029062">
    <property type="entry name" value="Class_I_gatase-like"/>
</dbReference>
<dbReference type="SUPFAM" id="SSF55347">
    <property type="entry name" value="Glyceraldehyde-3-phosphate dehydrogenase-like, C-terminal domain"/>
    <property type="match status" value="1"/>
</dbReference>
<dbReference type="Pfam" id="PF22725">
    <property type="entry name" value="GFO_IDH_MocA_C3"/>
    <property type="match status" value="1"/>
</dbReference>
<proteinExistence type="predicted"/>
<reference evidence="5" key="1">
    <citation type="submission" date="2017-09" db="EMBL/GenBank/DDBJ databases">
        <title>Depth-based differentiation of microbial function through sediment-hosted aquifers and enrichment of novel symbionts in the deep terrestrial subsurface.</title>
        <authorList>
            <person name="Probst A.J."/>
            <person name="Ladd B."/>
            <person name="Jarett J.K."/>
            <person name="Geller-Mcgrath D.E."/>
            <person name="Sieber C.M.K."/>
            <person name="Emerson J.B."/>
            <person name="Anantharaman K."/>
            <person name="Thomas B.C."/>
            <person name="Malmstrom R."/>
            <person name="Stieglmeier M."/>
            <person name="Klingl A."/>
            <person name="Woyke T."/>
            <person name="Ryan C.M."/>
            <person name="Banfield J.F."/>
        </authorList>
    </citation>
    <scope>NUCLEOTIDE SEQUENCE [LARGE SCALE GENOMIC DNA]</scope>
</reference>
<dbReference type="Gene3D" id="3.40.50.880">
    <property type="match status" value="1"/>
</dbReference>
<dbReference type="SUPFAM" id="SSF52317">
    <property type="entry name" value="Class I glutamine amidotransferase-like"/>
    <property type="match status" value="1"/>
</dbReference>
<accession>A0A2M7SE97</accession>
<dbReference type="InterPro" id="IPR055170">
    <property type="entry name" value="GFO_IDH_MocA-like_dom"/>
</dbReference>
<feature type="domain" description="GFO/IDH/MocA-like oxidoreductase" evidence="3">
    <location>
        <begin position="350"/>
        <end position="469"/>
    </location>
</feature>
<dbReference type="AlphaFoldDB" id="A0A2M7SE97"/>
<dbReference type="EMBL" id="PFMR01000086">
    <property type="protein sequence ID" value="PIZ17790.1"/>
    <property type="molecule type" value="Genomic_DNA"/>
</dbReference>
<name>A0A2M7SE97_9BACT</name>
<dbReference type="PANTHER" id="PTHR43708:SF8">
    <property type="entry name" value="OXIDOREDUCTASE"/>
    <property type="match status" value="1"/>
</dbReference>
<evidence type="ECO:0000259" key="2">
    <source>
        <dbReference type="Pfam" id="PF06283"/>
    </source>
</evidence>
<dbReference type="GO" id="GO:0000166">
    <property type="term" value="F:nucleotide binding"/>
    <property type="evidence" value="ECO:0007669"/>
    <property type="project" value="InterPro"/>
</dbReference>
<evidence type="ECO:0000259" key="1">
    <source>
        <dbReference type="Pfam" id="PF01408"/>
    </source>
</evidence>
<dbReference type="PANTHER" id="PTHR43708">
    <property type="entry name" value="CONSERVED EXPRESSED OXIDOREDUCTASE (EUROFUNG)"/>
    <property type="match status" value="1"/>
</dbReference>
<evidence type="ECO:0000313" key="4">
    <source>
        <dbReference type="EMBL" id="PIZ17790.1"/>
    </source>
</evidence>
<dbReference type="Gene3D" id="3.30.360.10">
    <property type="entry name" value="Dihydrodipicolinate Reductase, domain 2"/>
    <property type="match status" value="1"/>
</dbReference>
<sequence>MTEGGRILIVAEGDARSHDFHKTGVILRDILKEDEGFDAELVERMDAITPEKLGSFKACIFYAHGPVEGYSRGKLTAEQESLLMSFVKKGGGFVGIHCASIFKGNKNYLAMLGCEFKGHAPYQEFQVNIADRDSLVTKRLQDFSVSDELYFVDHDPAVHILATAFWQGKSQPMVYIKECGKGKVCYVALGHDGAALLHPSFRKIVGRAARFVTGFREDKTVSGAVIGYGGAFNMGKAHLDMMNAAGIKGIGACDLNARRMEVVKKDFPAITTYTDYKKMLKNKEIGLVSVITPHNTHAPIAMDCLAAGKSVVLEKPMCLTTKEATEMIRAAKKNGVMLSVFHNRRWDGDFLAIEEVVKKGMIGNIFHTEIFIGGYGHPGYWWRSDKKISGGALYDWGAHLIFWTLGLIPSGIKNVTGFFHKRVWHSVTVEDQTQAIIRFENGAYADIQVSSIAAIGKPRWRILGETGGITDEWGKGSFHMSSLIQGVRSESDIKYKPSFWNEYYVNVADHLMLGEKLEITAEKARRVIGVIEAAEKSSKTGEPAVVPYE</sequence>
<feature type="domain" description="ThuA-like" evidence="2">
    <location>
        <begin position="6"/>
        <end position="211"/>
    </location>
</feature>
<protein>
    <recommendedName>
        <fullName evidence="6">Gfo/Idh/MocA family oxidoreductase</fullName>
    </recommendedName>
</protein>
<comment type="caution">
    <text evidence="4">The sequence shown here is derived from an EMBL/GenBank/DDBJ whole genome shotgun (WGS) entry which is preliminary data.</text>
</comment>
<evidence type="ECO:0000313" key="5">
    <source>
        <dbReference type="Proteomes" id="UP000229307"/>
    </source>
</evidence>
<evidence type="ECO:0000259" key="3">
    <source>
        <dbReference type="Pfam" id="PF22725"/>
    </source>
</evidence>
<dbReference type="SUPFAM" id="SSF51735">
    <property type="entry name" value="NAD(P)-binding Rossmann-fold domains"/>
    <property type="match status" value="1"/>
</dbReference>
<dbReference type="InterPro" id="IPR029010">
    <property type="entry name" value="ThuA-like"/>
</dbReference>
<dbReference type="Pfam" id="PF06283">
    <property type="entry name" value="ThuA"/>
    <property type="match status" value="1"/>
</dbReference>
<organism evidence="4 5">
    <name type="scientific">Candidatus Desantisbacteria bacterium CG_4_10_14_0_8_um_filter_48_22</name>
    <dbReference type="NCBI Taxonomy" id="1974543"/>
    <lineage>
        <taxon>Bacteria</taxon>
        <taxon>Candidatus Desantisiibacteriota</taxon>
    </lineage>
</organism>
<dbReference type="Pfam" id="PF01408">
    <property type="entry name" value="GFO_IDH_MocA"/>
    <property type="match status" value="1"/>
</dbReference>
<dbReference type="Gene3D" id="3.40.50.720">
    <property type="entry name" value="NAD(P)-binding Rossmann-like Domain"/>
    <property type="match status" value="1"/>
</dbReference>
<dbReference type="InterPro" id="IPR051317">
    <property type="entry name" value="Gfo/Idh/MocA_oxidoreduct"/>
</dbReference>
<dbReference type="Proteomes" id="UP000229307">
    <property type="component" value="Unassembled WGS sequence"/>
</dbReference>
<feature type="domain" description="Gfo/Idh/MocA-like oxidoreductase N-terminal" evidence="1">
    <location>
        <begin position="224"/>
        <end position="342"/>
    </location>
</feature>
<dbReference type="InterPro" id="IPR036291">
    <property type="entry name" value="NAD(P)-bd_dom_sf"/>
</dbReference>